<evidence type="ECO:0000313" key="3">
    <source>
        <dbReference type="EMBL" id="PEN14078.1"/>
    </source>
</evidence>
<organism evidence="3 4">
    <name type="scientific">Longibacter salinarum</name>
    <dbReference type="NCBI Taxonomy" id="1850348"/>
    <lineage>
        <taxon>Bacteria</taxon>
        <taxon>Pseudomonadati</taxon>
        <taxon>Rhodothermota</taxon>
        <taxon>Rhodothermia</taxon>
        <taxon>Rhodothermales</taxon>
        <taxon>Salisaetaceae</taxon>
        <taxon>Longibacter</taxon>
    </lineage>
</organism>
<dbReference type="Gene3D" id="1.10.287.470">
    <property type="entry name" value="Helix hairpin bin"/>
    <property type="match status" value="1"/>
</dbReference>
<accession>A0A2A8D095</accession>
<dbReference type="OrthoDB" id="9806939at2"/>
<dbReference type="EMBL" id="PDEQ01000003">
    <property type="protein sequence ID" value="PEN14078.1"/>
    <property type="molecule type" value="Genomic_DNA"/>
</dbReference>
<proteinExistence type="inferred from homology"/>
<evidence type="ECO:0000313" key="4">
    <source>
        <dbReference type="Proteomes" id="UP000220102"/>
    </source>
</evidence>
<dbReference type="PANTHER" id="PTHR30469">
    <property type="entry name" value="MULTIDRUG RESISTANCE PROTEIN MDTA"/>
    <property type="match status" value="1"/>
</dbReference>
<reference evidence="3 4" key="1">
    <citation type="submission" date="2017-10" db="EMBL/GenBank/DDBJ databases">
        <title>Draft genome of Longibacter Salinarum.</title>
        <authorList>
            <person name="Goh K.M."/>
            <person name="Shamsir M.S."/>
            <person name="Lim S.W."/>
        </authorList>
    </citation>
    <scope>NUCLEOTIDE SEQUENCE [LARGE SCALE GENOMIC DNA]</scope>
    <source>
        <strain evidence="3 4">KCTC 52045</strain>
    </source>
</reference>
<evidence type="ECO:0000259" key="2">
    <source>
        <dbReference type="Pfam" id="PF25917"/>
    </source>
</evidence>
<feature type="domain" description="Multidrug resistance protein MdtA-like barrel-sandwich hybrid" evidence="2">
    <location>
        <begin position="69"/>
        <end position="207"/>
    </location>
</feature>
<name>A0A2A8D095_9BACT</name>
<dbReference type="NCBIfam" id="TIGR01730">
    <property type="entry name" value="RND_mfp"/>
    <property type="match status" value="1"/>
</dbReference>
<gene>
    <name evidence="3" type="ORF">CRI94_07045</name>
</gene>
<keyword evidence="4" id="KW-1185">Reference proteome</keyword>
<dbReference type="InterPro" id="IPR006143">
    <property type="entry name" value="RND_pump_MFP"/>
</dbReference>
<dbReference type="GO" id="GO:1990281">
    <property type="term" value="C:efflux pump complex"/>
    <property type="evidence" value="ECO:0007669"/>
    <property type="project" value="TreeGrafter"/>
</dbReference>
<dbReference type="Proteomes" id="UP000220102">
    <property type="component" value="Unassembled WGS sequence"/>
</dbReference>
<dbReference type="Gene3D" id="2.40.420.20">
    <property type="match status" value="1"/>
</dbReference>
<evidence type="ECO:0000256" key="1">
    <source>
        <dbReference type="ARBA" id="ARBA00009477"/>
    </source>
</evidence>
<dbReference type="InterPro" id="IPR058625">
    <property type="entry name" value="MdtA-like_BSH"/>
</dbReference>
<dbReference type="Gene3D" id="2.40.30.170">
    <property type="match status" value="1"/>
</dbReference>
<protein>
    <submittedName>
        <fullName evidence="3">Efflux transporter periplasmic adaptor subunit</fullName>
    </submittedName>
</protein>
<comment type="caution">
    <text evidence="3">The sequence shown here is derived from an EMBL/GenBank/DDBJ whole genome shotgun (WGS) entry which is preliminary data.</text>
</comment>
<dbReference type="Pfam" id="PF25917">
    <property type="entry name" value="BSH_RND"/>
    <property type="match status" value="1"/>
</dbReference>
<dbReference type="GO" id="GO:0015562">
    <property type="term" value="F:efflux transmembrane transporter activity"/>
    <property type="evidence" value="ECO:0007669"/>
    <property type="project" value="TreeGrafter"/>
</dbReference>
<comment type="similarity">
    <text evidence="1">Belongs to the membrane fusion protein (MFP) (TC 8.A.1) family.</text>
</comment>
<sequence>MHTVLICAGIIAGAAVLMALIFSTEPTAQTSGATKESAMLVDVITLERDTIRPTIRAMGTVRPVDEIVLSPRVEGQIIDRSAAFDPGRDVQEGDILVQIDPSDYRNALQQRQSELQQAESDLKLEMGRQNVARQDYKLLDDTLAEENQDLVLRRPQLQAAQSEVESARAAVQQARLALNRTTIRAPFDAHVLERNVSVGSQVQPSDPIASLVGRDRYWVEATVPLSHLQWLSTSTSMEEATANGSAVRIRNRTAWMDDQYRTGYLARRIGALEDRTRMARVLISVPDPGATRPEHQDAPPLMLGSYVEAQIPAEPLPDVIRLNRDFLRADDTVWIMDADTLRIENVDVVLKDAVYAYVRDGIEENDRIITSTLATVREGAPLRLASDTSDTSDEKRLPDPSR</sequence>
<dbReference type="Gene3D" id="2.40.50.100">
    <property type="match status" value="1"/>
</dbReference>
<dbReference type="AlphaFoldDB" id="A0A2A8D095"/>
<dbReference type="SUPFAM" id="SSF111369">
    <property type="entry name" value="HlyD-like secretion proteins"/>
    <property type="match status" value="1"/>
</dbReference>